<name>A0ABT1RZV8_9FIRM</name>
<accession>A0ABT1RZV8</accession>
<evidence type="ECO:0000313" key="2">
    <source>
        <dbReference type="Proteomes" id="UP001524473"/>
    </source>
</evidence>
<comment type="caution">
    <text evidence="1">The sequence shown here is derived from an EMBL/GenBank/DDBJ whole genome shotgun (WGS) entry which is preliminary data.</text>
</comment>
<gene>
    <name evidence="1" type="ORF">NE695_09870</name>
</gene>
<dbReference type="RefSeq" id="WP_412269198.1">
    <property type="nucleotide sequence ID" value="NZ_JBKUZK010000003.1"/>
</dbReference>
<evidence type="ECO:0000313" key="1">
    <source>
        <dbReference type="EMBL" id="MCQ4840218.1"/>
    </source>
</evidence>
<keyword evidence="2" id="KW-1185">Reference proteome</keyword>
<proteinExistence type="predicted"/>
<organism evidence="1 2">
    <name type="scientific">Neglectibacter timonensis</name>
    <dbReference type="NCBI Taxonomy" id="1776382"/>
    <lineage>
        <taxon>Bacteria</taxon>
        <taxon>Bacillati</taxon>
        <taxon>Bacillota</taxon>
        <taxon>Clostridia</taxon>
        <taxon>Eubacteriales</taxon>
        <taxon>Oscillospiraceae</taxon>
        <taxon>Neglectibacter</taxon>
    </lineage>
</organism>
<sequence length="149" mass="17125">MSYMILQQKGIDIYEDSHVCWKCGRVIKLHSYFPQIDFYLADPVFSKLYDLSVVRLSVADTLDAYLSQKYKNIQMRYSKKAGFSYMANTCPHCGSLQGSQMSLSGMFDNLLKEAEAGKIGNYVAEHITDMKLLPEKEWQLIVDAVMERE</sequence>
<dbReference type="Proteomes" id="UP001524473">
    <property type="component" value="Unassembled WGS sequence"/>
</dbReference>
<reference evidence="1 2" key="1">
    <citation type="submission" date="2022-06" db="EMBL/GenBank/DDBJ databases">
        <title>Isolation of gut microbiota from human fecal samples.</title>
        <authorList>
            <person name="Pamer E.G."/>
            <person name="Barat B."/>
            <person name="Waligurski E."/>
            <person name="Medina S."/>
            <person name="Paddock L."/>
            <person name="Mostad J."/>
        </authorList>
    </citation>
    <scope>NUCLEOTIDE SEQUENCE [LARGE SCALE GENOMIC DNA]</scope>
    <source>
        <strain evidence="1 2">DFI.9.73</strain>
    </source>
</reference>
<protein>
    <submittedName>
        <fullName evidence="1">Uncharacterized protein</fullName>
    </submittedName>
</protein>
<dbReference type="EMBL" id="JANFZH010000020">
    <property type="protein sequence ID" value="MCQ4840218.1"/>
    <property type="molecule type" value="Genomic_DNA"/>
</dbReference>